<proteinExistence type="predicted"/>
<comment type="caution">
    <text evidence="1">The sequence shown here is derived from an EMBL/GenBank/DDBJ whole genome shotgun (WGS) entry which is preliminary data.</text>
</comment>
<evidence type="ECO:0000313" key="2">
    <source>
        <dbReference type="Proteomes" id="UP000827872"/>
    </source>
</evidence>
<reference evidence="1" key="1">
    <citation type="submission" date="2021-08" db="EMBL/GenBank/DDBJ databases">
        <title>The first chromosome-level gecko genome reveals the dynamic sex chromosomes of Neotropical dwarf geckos (Sphaerodactylidae: Sphaerodactylus).</title>
        <authorList>
            <person name="Pinto B.J."/>
            <person name="Keating S.E."/>
            <person name="Gamble T."/>
        </authorList>
    </citation>
    <scope>NUCLEOTIDE SEQUENCE</scope>
    <source>
        <strain evidence="1">TG3544</strain>
    </source>
</reference>
<dbReference type="Proteomes" id="UP000827872">
    <property type="component" value="Linkage Group LG15"/>
</dbReference>
<organism evidence="1 2">
    <name type="scientific">Sphaerodactylus townsendi</name>
    <dbReference type="NCBI Taxonomy" id="933632"/>
    <lineage>
        <taxon>Eukaryota</taxon>
        <taxon>Metazoa</taxon>
        <taxon>Chordata</taxon>
        <taxon>Craniata</taxon>
        <taxon>Vertebrata</taxon>
        <taxon>Euteleostomi</taxon>
        <taxon>Lepidosauria</taxon>
        <taxon>Squamata</taxon>
        <taxon>Bifurcata</taxon>
        <taxon>Gekkota</taxon>
        <taxon>Sphaerodactylidae</taxon>
        <taxon>Sphaerodactylus</taxon>
    </lineage>
</organism>
<evidence type="ECO:0000313" key="1">
    <source>
        <dbReference type="EMBL" id="KAH7997385.1"/>
    </source>
</evidence>
<sequence>MSNGEIAVPLFPSFLKKQAGYEHTNELQKVSKRLFAPPLIKSKTAFAQGEQKPHRKQEDDRANAVPLNHTSGNGPAAKLKRAHCPKVCTKDQDKKQTKVEEEVKQKKQRDITKKEGGKESSCLKDSVFEEVVESVLKKSLEECMEDFRKIAPSAEEHSLERENVAASFPTEEAVPGEAGRVEDEKMLLETEQQKPQPGKRRLSRASPKDNSKKSWCVVWVQCSYPACGKWRRIRSDVDPSVLPDDWTCSQNPDLQYNSCSVPEEMWSESESEVVYAVYIPGSIVWAKQYGYPWWPGMIEADPDIGEYFLFSSPKDSLPERIRIFGFCNRFSGKDHKGHKMPLVVPRCKDAKAKQPSSCTDSSHANLLPPGHPGEKGSLNKAKTSQVEENNLVLNKIATNHEEPGALRVFGDEEEENCGSQKITVFVEEKNNSPEEFSLALFEE</sequence>
<keyword evidence="2" id="KW-1185">Reference proteome</keyword>
<dbReference type="EMBL" id="CM037628">
    <property type="protein sequence ID" value="KAH7997385.1"/>
    <property type="molecule type" value="Genomic_DNA"/>
</dbReference>
<name>A0ACB8EX09_9SAUR</name>
<gene>
    <name evidence="1" type="ORF">K3G42_015140</name>
</gene>
<accession>A0ACB8EX09</accession>
<protein>
    <submittedName>
        <fullName evidence="1">Uncharacterized protein</fullName>
    </submittedName>
</protein>